<dbReference type="InterPro" id="IPR058245">
    <property type="entry name" value="NreC/VraR/RcsB-like_REC"/>
</dbReference>
<dbReference type="InterPro" id="IPR000792">
    <property type="entry name" value="Tscrpt_reg_LuxR_C"/>
</dbReference>
<dbReference type="SUPFAM" id="SSF52172">
    <property type="entry name" value="CheY-like"/>
    <property type="match status" value="1"/>
</dbReference>
<dbReference type="SMART" id="SM00421">
    <property type="entry name" value="HTH_LUXR"/>
    <property type="match status" value="1"/>
</dbReference>
<dbReference type="Pfam" id="PF00072">
    <property type="entry name" value="Response_reg"/>
    <property type="match status" value="1"/>
</dbReference>
<dbReference type="EMBL" id="CP115543">
    <property type="protein sequence ID" value="WNH47183.1"/>
    <property type="molecule type" value="Genomic_DNA"/>
</dbReference>
<evidence type="ECO:0000256" key="4">
    <source>
        <dbReference type="ARBA" id="ARBA00023163"/>
    </source>
</evidence>
<evidence type="ECO:0000256" key="2">
    <source>
        <dbReference type="ARBA" id="ARBA00023015"/>
    </source>
</evidence>
<reference evidence="8 9" key="1">
    <citation type="submission" date="2022-12" db="EMBL/GenBank/DDBJ databases">
        <title>Two new species, Stenotrophomonas aracearum and Stenotrophomonas oahuensis, isolated from Anthurium (Araceae family) in Hawaii.</title>
        <authorList>
            <person name="Chunag S.C."/>
            <person name="Dobhal S."/>
            <person name="Alvarez A."/>
            <person name="Arif M."/>
        </authorList>
    </citation>
    <scope>NUCLEOTIDE SEQUENCE [LARGE SCALE GENOMIC DNA]</scope>
    <source>
        <strain evidence="8 9">A5588</strain>
    </source>
</reference>
<dbReference type="CDD" id="cd06170">
    <property type="entry name" value="LuxR_C_like"/>
    <property type="match status" value="1"/>
</dbReference>
<keyword evidence="2" id="KW-0805">Transcription regulation</keyword>
<dbReference type="Proteomes" id="UP001305421">
    <property type="component" value="Chromosome"/>
</dbReference>
<keyword evidence="1 5" id="KW-0597">Phosphoprotein</keyword>
<dbReference type="PROSITE" id="PS50043">
    <property type="entry name" value="HTH_LUXR_2"/>
    <property type="match status" value="1"/>
</dbReference>
<dbReference type="Pfam" id="PF00196">
    <property type="entry name" value="GerE"/>
    <property type="match status" value="1"/>
</dbReference>
<gene>
    <name evidence="8" type="ORF">PDM28_10720</name>
</gene>
<evidence type="ECO:0000256" key="5">
    <source>
        <dbReference type="PROSITE-ProRule" id="PRU00169"/>
    </source>
</evidence>
<keyword evidence="9" id="KW-1185">Reference proteome</keyword>
<feature type="domain" description="HTH luxR-type" evidence="6">
    <location>
        <begin position="153"/>
        <end position="218"/>
    </location>
</feature>
<dbReference type="InterPro" id="IPR039420">
    <property type="entry name" value="WalR-like"/>
</dbReference>
<evidence type="ECO:0000259" key="6">
    <source>
        <dbReference type="PROSITE" id="PS50043"/>
    </source>
</evidence>
<dbReference type="PANTHER" id="PTHR43214:SF41">
    <property type="entry name" value="NITRATE_NITRITE RESPONSE REGULATOR PROTEIN NARP"/>
    <property type="match status" value="1"/>
</dbReference>
<dbReference type="SMART" id="SM00448">
    <property type="entry name" value="REC"/>
    <property type="match status" value="1"/>
</dbReference>
<protein>
    <submittedName>
        <fullName evidence="8">Response regulator transcription factor</fullName>
    </submittedName>
</protein>
<keyword evidence="3" id="KW-0238">DNA-binding</keyword>
<dbReference type="InterPro" id="IPR016032">
    <property type="entry name" value="Sig_transdc_resp-reg_C-effctor"/>
</dbReference>
<dbReference type="CDD" id="cd17535">
    <property type="entry name" value="REC_NarL-like"/>
    <property type="match status" value="1"/>
</dbReference>
<feature type="modified residue" description="4-aspartylphosphate" evidence="5">
    <location>
        <position position="70"/>
    </location>
</feature>
<dbReference type="SUPFAM" id="SSF46894">
    <property type="entry name" value="C-terminal effector domain of the bipartite response regulators"/>
    <property type="match status" value="1"/>
</dbReference>
<keyword evidence="4" id="KW-0804">Transcription</keyword>
<evidence type="ECO:0000256" key="3">
    <source>
        <dbReference type="ARBA" id="ARBA00023125"/>
    </source>
</evidence>
<organism evidence="8 9">
    <name type="scientific">Stenotrophomonas aracearum</name>
    <dbReference type="NCBI Taxonomy" id="3003272"/>
    <lineage>
        <taxon>Bacteria</taxon>
        <taxon>Pseudomonadati</taxon>
        <taxon>Pseudomonadota</taxon>
        <taxon>Gammaproteobacteria</taxon>
        <taxon>Lysobacterales</taxon>
        <taxon>Lysobacteraceae</taxon>
        <taxon>Stenotrophomonas</taxon>
    </lineage>
</organism>
<dbReference type="InterPro" id="IPR001789">
    <property type="entry name" value="Sig_transdc_resp-reg_receiver"/>
</dbReference>
<sequence>MTMGDEHMQVSYSTAESRYRRVVLADDHRVVAQGIEHLLEDRFDSIELVCSGEELVEAVRRDPPDVVVADISMPGLTGIQALRRMREEGFEMPVVFLTMHDESSVAAEAIRAGARGYVLKSAAGEELVRALAGVMGGHTYVTPTLAMDAITNAGRQQYVLTDKQLRILEYVARGLRSKQIAYELGVSVRTIESHKYAIMQELGVHGTLELVRKAEHEGLIRH</sequence>
<dbReference type="PRINTS" id="PR00038">
    <property type="entry name" value="HTHLUXR"/>
</dbReference>
<accession>A0ABY9Y9U7</accession>
<evidence type="ECO:0000313" key="9">
    <source>
        <dbReference type="Proteomes" id="UP001305421"/>
    </source>
</evidence>
<feature type="domain" description="Response regulatory" evidence="7">
    <location>
        <begin position="21"/>
        <end position="135"/>
    </location>
</feature>
<dbReference type="InterPro" id="IPR011006">
    <property type="entry name" value="CheY-like_superfamily"/>
</dbReference>
<evidence type="ECO:0000256" key="1">
    <source>
        <dbReference type="ARBA" id="ARBA00022553"/>
    </source>
</evidence>
<dbReference type="PANTHER" id="PTHR43214">
    <property type="entry name" value="TWO-COMPONENT RESPONSE REGULATOR"/>
    <property type="match status" value="1"/>
</dbReference>
<dbReference type="Gene3D" id="3.40.50.2300">
    <property type="match status" value="1"/>
</dbReference>
<name>A0ABY9Y9U7_9GAMM</name>
<evidence type="ECO:0000259" key="7">
    <source>
        <dbReference type="PROSITE" id="PS50110"/>
    </source>
</evidence>
<evidence type="ECO:0000313" key="8">
    <source>
        <dbReference type="EMBL" id="WNH47183.1"/>
    </source>
</evidence>
<dbReference type="PROSITE" id="PS50110">
    <property type="entry name" value="RESPONSE_REGULATORY"/>
    <property type="match status" value="1"/>
</dbReference>
<proteinExistence type="predicted"/>
<dbReference type="RefSeq" id="WP_311181958.1">
    <property type="nucleotide sequence ID" value="NZ_CP115543.1"/>
</dbReference>